<gene>
    <name evidence="2" type="ORF">PEVE_00001466</name>
    <name evidence="3" type="ORF">PEVE_00011237</name>
</gene>
<dbReference type="EMBL" id="CALNXI010001806">
    <property type="protein sequence ID" value="CAH3177446.1"/>
    <property type="molecule type" value="Genomic_DNA"/>
</dbReference>
<keyword evidence="1" id="KW-0812">Transmembrane</keyword>
<sequence>MGIRMLPCCRPGGASHGHLFRGLWGWVFHMNWFFGGLCNWGFNNLRFCIGRLISWGRFNGRFWNWGLTGF</sequence>
<dbReference type="EMBL" id="CALNXI010001080">
    <property type="protein sequence ID" value="CAH3154519.1"/>
    <property type="molecule type" value="Genomic_DNA"/>
</dbReference>
<evidence type="ECO:0000256" key="1">
    <source>
        <dbReference type="SAM" id="Phobius"/>
    </source>
</evidence>
<name>A0ABN8Q188_9CNID</name>
<reference evidence="2 4" key="1">
    <citation type="submission" date="2022-05" db="EMBL/GenBank/DDBJ databases">
        <authorList>
            <consortium name="Genoscope - CEA"/>
            <person name="William W."/>
        </authorList>
    </citation>
    <scope>NUCLEOTIDE SEQUENCE [LARGE SCALE GENOMIC DNA]</scope>
</reference>
<evidence type="ECO:0000313" key="4">
    <source>
        <dbReference type="Proteomes" id="UP001159427"/>
    </source>
</evidence>
<evidence type="ECO:0000313" key="3">
    <source>
        <dbReference type="EMBL" id="CAH3177446.1"/>
    </source>
</evidence>
<protein>
    <submittedName>
        <fullName evidence="2">Uncharacterized protein</fullName>
    </submittedName>
</protein>
<feature type="transmembrane region" description="Helical" evidence="1">
    <location>
        <begin position="23"/>
        <end position="42"/>
    </location>
</feature>
<accession>A0ABN8Q188</accession>
<organism evidence="2 4">
    <name type="scientific">Porites evermanni</name>
    <dbReference type="NCBI Taxonomy" id="104178"/>
    <lineage>
        <taxon>Eukaryota</taxon>
        <taxon>Metazoa</taxon>
        <taxon>Cnidaria</taxon>
        <taxon>Anthozoa</taxon>
        <taxon>Hexacorallia</taxon>
        <taxon>Scleractinia</taxon>
        <taxon>Fungiina</taxon>
        <taxon>Poritidae</taxon>
        <taxon>Porites</taxon>
    </lineage>
</organism>
<proteinExistence type="predicted"/>
<keyword evidence="4" id="KW-1185">Reference proteome</keyword>
<evidence type="ECO:0000313" key="2">
    <source>
        <dbReference type="EMBL" id="CAH3154519.1"/>
    </source>
</evidence>
<comment type="caution">
    <text evidence="2">The sequence shown here is derived from an EMBL/GenBank/DDBJ whole genome shotgun (WGS) entry which is preliminary data.</text>
</comment>
<keyword evidence="1" id="KW-0472">Membrane</keyword>
<dbReference type="Proteomes" id="UP001159427">
    <property type="component" value="Unassembled WGS sequence"/>
</dbReference>
<keyword evidence="1" id="KW-1133">Transmembrane helix</keyword>